<dbReference type="PANTHER" id="PTHR45693">
    <property type="entry name" value="TRANSCRIPTION FACTOR TGA9"/>
    <property type="match status" value="1"/>
</dbReference>
<dbReference type="Proteomes" id="UP001345219">
    <property type="component" value="Chromosome 12"/>
</dbReference>
<evidence type="ECO:0000313" key="8">
    <source>
        <dbReference type="EMBL" id="KAK4748889.1"/>
    </source>
</evidence>
<dbReference type="AlphaFoldDB" id="A0AAN7H153"/>
<evidence type="ECO:0000256" key="2">
    <source>
        <dbReference type="ARBA" id="ARBA00023015"/>
    </source>
</evidence>
<name>A0AAN7H153_9MYRT</name>
<dbReference type="Pfam" id="PF14144">
    <property type="entry name" value="DOG1"/>
    <property type="match status" value="1"/>
</dbReference>
<evidence type="ECO:0000256" key="5">
    <source>
        <dbReference type="ARBA" id="ARBA00023163"/>
    </source>
</evidence>
<reference evidence="8 9" key="1">
    <citation type="journal article" date="2023" name="Hortic Res">
        <title>Pangenome of water caltrop reveals structural variations and asymmetric subgenome divergence after allopolyploidization.</title>
        <authorList>
            <person name="Zhang X."/>
            <person name="Chen Y."/>
            <person name="Wang L."/>
            <person name="Yuan Y."/>
            <person name="Fang M."/>
            <person name="Shi L."/>
            <person name="Lu R."/>
            <person name="Comes H.P."/>
            <person name="Ma Y."/>
            <person name="Chen Y."/>
            <person name="Huang G."/>
            <person name="Zhou Y."/>
            <person name="Zheng Z."/>
            <person name="Qiu Y."/>
        </authorList>
    </citation>
    <scope>NUCLEOTIDE SEQUENCE [LARGE SCALE GENOMIC DNA]</scope>
    <source>
        <tissue evidence="8">Roots</tissue>
    </source>
</reference>
<keyword evidence="6" id="KW-0539">Nucleus</keyword>
<keyword evidence="9" id="KW-1185">Reference proteome</keyword>
<evidence type="ECO:0000256" key="4">
    <source>
        <dbReference type="ARBA" id="ARBA00023159"/>
    </source>
</evidence>
<sequence>MHHCLSLESGTRFSSLQQLLDEHSKLIAELRTAVNAHASDAELRTAVDNVTTHFDDIFRIKSTAAKVDIFHVLSGMWKTPVERCFIWIGGFRSSELLKLLLNQLEPLTEQQLTSICNLQLSSQQAEDALSQGMEALQQSLAETLANGSAGPLDPSGHVGNYMGQMAMAMGKIGTLEGFLHQVELTAKFFQSLLGHRIWIHQAQVLDSWLDGVETLKPFFHYSSVPAGSGRADGPQLEVEETIISGMPFNIKPTPALLLVTGLSAVLVSTIDPVYDFVCFLPYWERRRERRRQEREAAAARVSGSSKS</sequence>
<dbReference type="InterPro" id="IPR025422">
    <property type="entry name" value="TGA_domain"/>
</dbReference>
<keyword evidence="3" id="KW-0238">DNA-binding</keyword>
<keyword evidence="4" id="KW-0010">Activator</keyword>
<feature type="domain" description="DOG1" evidence="7">
    <location>
        <begin position="9"/>
        <end position="235"/>
    </location>
</feature>
<dbReference type="GO" id="GO:0043565">
    <property type="term" value="F:sequence-specific DNA binding"/>
    <property type="evidence" value="ECO:0007669"/>
    <property type="project" value="InterPro"/>
</dbReference>
<organism evidence="8 9">
    <name type="scientific">Trapa incisa</name>
    <dbReference type="NCBI Taxonomy" id="236973"/>
    <lineage>
        <taxon>Eukaryota</taxon>
        <taxon>Viridiplantae</taxon>
        <taxon>Streptophyta</taxon>
        <taxon>Embryophyta</taxon>
        <taxon>Tracheophyta</taxon>
        <taxon>Spermatophyta</taxon>
        <taxon>Magnoliopsida</taxon>
        <taxon>eudicotyledons</taxon>
        <taxon>Gunneridae</taxon>
        <taxon>Pentapetalae</taxon>
        <taxon>rosids</taxon>
        <taxon>malvids</taxon>
        <taxon>Myrtales</taxon>
        <taxon>Lythraceae</taxon>
        <taxon>Trapa</taxon>
    </lineage>
</organism>
<evidence type="ECO:0000256" key="1">
    <source>
        <dbReference type="ARBA" id="ARBA00004123"/>
    </source>
</evidence>
<evidence type="ECO:0000313" key="9">
    <source>
        <dbReference type="Proteomes" id="UP001345219"/>
    </source>
</evidence>
<dbReference type="PANTHER" id="PTHR45693:SF15">
    <property type="entry name" value="TGACG-SEQUENCE-SPECIFIC DNA-BINDING PROTEIN TGA-2.1"/>
    <property type="match status" value="1"/>
</dbReference>
<proteinExistence type="predicted"/>
<keyword evidence="2" id="KW-0805">Transcription regulation</keyword>
<comment type="caution">
    <text evidence="8">The sequence shown here is derived from an EMBL/GenBank/DDBJ whole genome shotgun (WGS) entry which is preliminary data.</text>
</comment>
<evidence type="ECO:0000256" key="6">
    <source>
        <dbReference type="ARBA" id="ARBA00023242"/>
    </source>
</evidence>
<accession>A0AAN7H153</accession>
<protein>
    <recommendedName>
        <fullName evidence="7">DOG1 domain-containing protein</fullName>
    </recommendedName>
</protein>
<evidence type="ECO:0000256" key="3">
    <source>
        <dbReference type="ARBA" id="ARBA00023125"/>
    </source>
</evidence>
<dbReference type="GO" id="GO:0005634">
    <property type="term" value="C:nucleus"/>
    <property type="evidence" value="ECO:0007669"/>
    <property type="project" value="UniProtKB-SubCell"/>
</dbReference>
<comment type="subcellular location">
    <subcellularLocation>
        <location evidence="1">Nucleus</location>
    </subcellularLocation>
</comment>
<dbReference type="EMBL" id="JAXIOK010000019">
    <property type="protein sequence ID" value="KAK4748889.1"/>
    <property type="molecule type" value="Genomic_DNA"/>
</dbReference>
<keyword evidence="5" id="KW-0804">Transcription</keyword>
<dbReference type="PROSITE" id="PS51806">
    <property type="entry name" value="DOG1"/>
    <property type="match status" value="1"/>
</dbReference>
<evidence type="ECO:0000259" key="7">
    <source>
        <dbReference type="PROSITE" id="PS51806"/>
    </source>
</evidence>
<dbReference type="GO" id="GO:0006351">
    <property type="term" value="P:DNA-templated transcription"/>
    <property type="evidence" value="ECO:0007669"/>
    <property type="project" value="InterPro"/>
</dbReference>
<gene>
    <name evidence="8" type="ORF">SAY87_015475</name>
</gene>